<sequence>MPGTATMTTSIPEAPVLRLRTKSDAPRKQPAHDLYQPLPHPDSIRLLEIHPGPHSAPLTCHLVLSRLNPSTPAPSYEAISYVWGSVSARASLHCNAHALSVTQNLGDALKRFRLPTAPRVVWVDGLCINQADDREKGHQVKRMRLIYKRAARVLVWLGHPPDAAMPRKAFNAICALANQRQPRDGAAAVTWRAADDEDGDDEDGDDNDDSTEPSSSLLPQPPPSPSTSTQHDRTPTARRGAHACRHAALAPFYGLPWFRRTWVIQEIALARSATLHWGGCGGGGASIAWPAVARATDRIIERKARLAPLHALPGVENAHLMGSLWWAERAAAATTTKADARMSFAELFVKTSKLFLVSDPRDKVYGLLGIPTRDADPDEGVLYLEPDYEVGVVGLYVRLFQRHGVRMEELR</sequence>
<reference evidence="1" key="1">
    <citation type="submission" date="2024-09" db="EMBL/GenBank/DDBJ databases">
        <title>Draft Genome Sequences of Neofusicoccum parvum.</title>
        <authorList>
            <person name="Ashida A."/>
            <person name="Camagna M."/>
            <person name="Tanaka A."/>
            <person name="Takemoto D."/>
        </authorList>
    </citation>
    <scope>NUCLEOTIDE SEQUENCE</scope>
    <source>
        <strain evidence="1">PPO83</strain>
    </source>
</reference>
<evidence type="ECO:0000313" key="2">
    <source>
        <dbReference type="Proteomes" id="UP001165186"/>
    </source>
</evidence>
<dbReference type="Proteomes" id="UP001165186">
    <property type="component" value="Unassembled WGS sequence"/>
</dbReference>
<accession>A0ACB5S8D5</accession>
<keyword evidence="2" id="KW-1185">Reference proteome</keyword>
<name>A0ACB5S8D5_9PEZI</name>
<dbReference type="EMBL" id="BSXG01000055">
    <property type="protein sequence ID" value="GME29031.1"/>
    <property type="molecule type" value="Genomic_DNA"/>
</dbReference>
<proteinExistence type="predicted"/>
<protein>
    <submittedName>
        <fullName evidence="1">Heterokaryon incompatibility protein 6</fullName>
    </submittedName>
</protein>
<gene>
    <name evidence="1" type="primary">g4287</name>
    <name evidence="1" type="ORF">NpPPO83_00004287</name>
</gene>
<comment type="caution">
    <text evidence="1">The sequence shown here is derived from an EMBL/GenBank/DDBJ whole genome shotgun (WGS) entry which is preliminary data.</text>
</comment>
<evidence type="ECO:0000313" key="1">
    <source>
        <dbReference type="EMBL" id="GME29031.1"/>
    </source>
</evidence>
<organism evidence="1 2">
    <name type="scientific">Neofusicoccum parvum</name>
    <dbReference type="NCBI Taxonomy" id="310453"/>
    <lineage>
        <taxon>Eukaryota</taxon>
        <taxon>Fungi</taxon>
        <taxon>Dikarya</taxon>
        <taxon>Ascomycota</taxon>
        <taxon>Pezizomycotina</taxon>
        <taxon>Dothideomycetes</taxon>
        <taxon>Dothideomycetes incertae sedis</taxon>
        <taxon>Botryosphaeriales</taxon>
        <taxon>Botryosphaeriaceae</taxon>
        <taxon>Neofusicoccum</taxon>
    </lineage>
</organism>